<comment type="subcellular location">
    <subcellularLocation>
        <location evidence="1">Membrane</location>
    </subcellularLocation>
</comment>
<evidence type="ECO:0000313" key="9">
    <source>
        <dbReference type="Proteomes" id="UP001487740"/>
    </source>
</evidence>
<dbReference type="Proteomes" id="UP001487740">
    <property type="component" value="Unassembled WGS sequence"/>
</dbReference>
<proteinExistence type="inferred from homology"/>
<dbReference type="PANTHER" id="PTHR11923">
    <property type="entry name" value="SCAVENGER RECEPTOR CLASS B TYPE-1 SR-B1"/>
    <property type="match status" value="1"/>
</dbReference>
<feature type="transmembrane region" description="Helical" evidence="7">
    <location>
        <begin position="566"/>
        <end position="586"/>
    </location>
</feature>
<evidence type="ECO:0008006" key="10">
    <source>
        <dbReference type="Google" id="ProtNLM"/>
    </source>
</evidence>
<evidence type="ECO:0000256" key="2">
    <source>
        <dbReference type="ARBA" id="ARBA00010532"/>
    </source>
</evidence>
<dbReference type="PRINTS" id="PR01609">
    <property type="entry name" value="CD36FAMILY"/>
</dbReference>
<evidence type="ECO:0000313" key="8">
    <source>
        <dbReference type="EMBL" id="KAK8390337.1"/>
    </source>
</evidence>
<comment type="caution">
    <text evidence="8">The sequence shown here is derived from an EMBL/GenBank/DDBJ whole genome shotgun (WGS) entry which is preliminary data.</text>
</comment>
<evidence type="ECO:0000256" key="5">
    <source>
        <dbReference type="ARBA" id="ARBA00023136"/>
    </source>
</evidence>
<keyword evidence="4 7" id="KW-1133">Transmembrane helix</keyword>
<evidence type="ECO:0000256" key="1">
    <source>
        <dbReference type="ARBA" id="ARBA00004370"/>
    </source>
</evidence>
<sequence>MESSGKDNYGFDGEEKHGATTREKFEVEKKKKRKIKSKWTCCQITLLTLSLLTVAVSVALLIAFPAIFDAILSAKMEVVSGSYSYQLWHYTPVPIFLRFYIYNLTNPEEFSAGGKAVLQEVGPYVYREFHEKKNISFHDNNTVTFYQQRWWTWDQEASGNHTQEDKVVILNTVPVSAAWTLYRNEPLMLPLLNTFFKLGKVLFEGFTDPVLNATHLGDGSSLPPFLPPGLADYDKFGWFYKRNLSLTYDGLFNMYNGHDSLDNLGVIDWWNYGKETDFFDYPCNLVEGSAGELWPPGQQKTNLSLFSPDLCMTMTLYYKEEVKEDNGLSGYRYWGTNETFPGDGCYCIDEVCAPTGLVNAESCRMGAPAFVSFPHYLHADPSLLDSIEGLSSPDPDKHGFVLDMIPEVGIPIKVTARMQINMLVRPYKQIKILRNVKEVYLPLLWFEEEAVIPDYMARQLQLLLVIMNTPAVYIILGVILVLGVIGAGLGEEPNQGQTLPTLTHPPGPARQQSFDKSGPARFITPGLGCPRLPQRDSRIPFTTWTWNRCSGAPLQRLITDLTTTSGMIAVVVLAVLATVLSVAMLAGGYKAIINTALHEQLVIKEGSKAYNMWKSTPVPLSLKLYVFNLTNPEDFQNGSKPVLQEVGPYVWREYHKKQNVTFHPNDTVTYLQQRWWVWDQEASGNCSQDDLIITLNTIPVAAAYGMRNSLFQGALEFAFKSVDEQLTVHTTARKLVFDGVKDPLLDWVQENVVNNKGKYHFLLPFFKGTAVAEFEKFAWFYKRNLSLTYDGEFNMMTGEDTLDNLGRIDKWNGRNSTSFYTPPCNEVTGSAGELFSPHLSRKDLIFFSSDLCMSAKLFFKEEVKDYGGLAAYRYWGTNHTFANGTTVPGNECYCVGETCAPMGLLNAESCRMGAPAFVSFPHFYAADPFLLEGVEGLAPDKKKHSLFLDIVPNLGVPATVSIKLQINIHVTPFKSISLLEHVPDVYLPMLWFEVQGGMTPSIASQMKMLVYFMTSSVPSVVVWSVIICLAVLTVLVVVVVAWRRNSSYNLATLLINE</sequence>
<accession>A0AAW0TUS2</accession>
<dbReference type="PANTHER" id="PTHR11923:SF93">
    <property type="entry name" value="GH07959P-RELATED"/>
    <property type="match status" value="1"/>
</dbReference>
<comment type="similarity">
    <text evidence="2">Belongs to the CD36 family.</text>
</comment>
<name>A0AAW0TUS2_SCYPA</name>
<organism evidence="8 9">
    <name type="scientific">Scylla paramamosain</name>
    <name type="common">Mud crab</name>
    <dbReference type="NCBI Taxonomy" id="85552"/>
    <lineage>
        <taxon>Eukaryota</taxon>
        <taxon>Metazoa</taxon>
        <taxon>Ecdysozoa</taxon>
        <taxon>Arthropoda</taxon>
        <taxon>Crustacea</taxon>
        <taxon>Multicrustacea</taxon>
        <taxon>Malacostraca</taxon>
        <taxon>Eumalacostraca</taxon>
        <taxon>Eucarida</taxon>
        <taxon>Decapoda</taxon>
        <taxon>Pleocyemata</taxon>
        <taxon>Brachyura</taxon>
        <taxon>Eubrachyura</taxon>
        <taxon>Portunoidea</taxon>
        <taxon>Portunidae</taxon>
        <taxon>Portuninae</taxon>
        <taxon>Scylla</taxon>
    </lineage>
</organism>
<evidence type="ECO:0000256" key="6">
    <source>
        <dbReference type="ARBA" id="ARBA00023180"/>
    </source>
</evidence>
<dbReference type="Pfam" id="PF01130">
    <property type="entry name" value="CD36"/>
    <property type="match status" value="2"/>
</dbReference>
<feature type="transmembrane region" description="Helical" evidence="7">
    <location>
        <begin position="462"/>
        <end position="489"/>
    </location>
</feature>
<feature type="transmembrane region" description="Helical" evidence="7">
    <location>
        <begin position="39"/>
        <end position="67"/>
    </location>
</feature>
<keyword evidence="9" id="KW-1185">Reference proteome</keyword>
<keyword evidence="5 7" id="KW-0472">Membrane</keyword>
<protein>
    <recommendedName>
        <fullName evidence="10">Scavenger receptor class B member 1</fullName>
    </recommendedName>
</protein>
<keyword evidence="3 7" id="KW-0812">Transmembrane</keyword>
<dbReference type="EMBL" id="JARAKH010000025">
    <property type="protein sequence ID" value="KAK8390337.1"/>
    <property type="molecule type" value="Genomic_DNA"/>
</dbReference>
<keyword evidence="6" id="KW-0325">Glycoprotein</keyword>
<reference evidence="8 9" key="1">
    <citation type="submission" date="2023-03" db="EMBL/GenBank/DDBJ databases">
        <title>High-quality genome of Scylla paramamosain provides insights in environmental adaptation.</title>
        <authorList>
            <person name="Zhang L."/>
        </authorList>
    </citation>
    <scope>NUCLEOTIDE SEQUENCE [LARGE SCALE GENOMIC DNA]</scope>
    <source>
        <strain evidence="8">LZ_2023a</strain>
        <tissue evidence="8">Muscle</tissue>
    </source>
</reference>
<dbReference type="GO" id="GO:0005737">
    <property type="term" value="C:cytoplasm"/>
    <property type="evidence" value="ECO:0007669"/>
    <property type="project" value="TreeGrafter"/>
</dbReference>
<evidence type="ECO:0000256" key="3">
    <source>
        <dbReference type="ARBA" id="ARBA00022692"/>
    </source>
</evidence>
<feature type="transmembrane region" description="Helical" evidence="7">
    <location>
        <begin position="1009"/>
        <end position="1042"/>
    </location>
</feature>
<dbReference type="InterPro" id="IPR002159">
    <property type="entry name" value="CD36_fam"/>
</dbReference>
<evidence type="ECO:0000256" key="7">
    <source>
        <dbReference type="SAM" id="Phobius"/>
    </source>
</evidence>
<evidence type="ECO:0000256" key="4">
    <source>
        <dbReference type="ARBA" id="ARBA00022989"/>
    </source>
</evidence>
<dbReference type="AlphaFoldDB" id="A0AAW0TUS2"/>
<dbReference type="GO" id="GO:0005044">
    <property type="term" value="F:scavenger receptor activity"/>
    <property type="evidence" value="ECO:0007669"/>
    <property type="project" value="TreeGrafter"/>
</dbReference>
<gene>
    <name evidence="8" type="ORF">O3P69_010189</name>
</gene>
<dbReference type="GO" id="GO:0016020">
    <property type="term" value="C:membrane"/>
    <property type="evidence" value="ECO:0007669"/>
    <property type="project" value="UniProtKB-SubCell"/>
</dbReference>